<dbReference type="CDD" id="cd16143">
    <property type="entry name" value="ARS_like"/>
    <property type="match status" value="1"/>
</dbReference>
<evidence type="ECO:0000256" key="1">
    <source>
        <dbReference type="ARBA" id="ARBA00008779"/>
    </source>
</evidence>
<feature type="chain" id="PRO_5041254995" evidence="3">
    <location>
        <begin position="20"/>
        <end position="519"/>
    </location>
</feature>
<proteinExistence type="inferred from homology"/>
<name>A0AA49GKR4_9BACT</name>
<sequence length="519" mass="56728">MMRSTIQPLIVLLSLLATFCTPRPDSSTNTSTKEDQPFPNIVLIYTDDVGYGDLSCYGATEITTPNLDRLASQGLRFTDAHTTSATCTPSRYGLLTGHYPWRKKGTGIARGDAALIIDPDRTTLPDVLKQAGYTTGVVGKWHLGLGPEGGPDWNGEITPSPLDIGFDESFLIPATGDRVPTVYVQNRKVLRLDPQDPITVSFDGPLGDEPTGRDNPELLKMKPSHGHDMTIVNGISRIGYMTGGENARWVDENIADTITTRAIEFIEKHQQDPFFLYFSTHDIHVPRVPHPRFAGKSGLGARGDAMLQLDWSVGQIMKTLDSLQLTENTLLIFTSDNGPVVDDGYHDQSVEQLGNHKPAGDFRGGKYSAFEAGTRVPLIIRWPGKINTGVSNALVSQIDFMASFAELTQQSVSNEAGPDSQNALPALLGNANEGRDFVVEHAASGTLSLIKDQWKYIEPSQAQAYNRYTDIELGNAPEPQLYNLTESTEEQQNVADANPEVTKEMATLLDSIRAEETAP</sequence>
<dbReference type="PROSITE" id="PS00523">
    <property type="entry name" value="SULFATASE_1"/>
    <property type="match status" value="1"/>
</dbReference>
<dbReference type="Gene3D" id="3.30.1120.10">
    <property type="match status" value="1"/>
</dbReference>
<reference evidence="5" key="2">
    <citation type="journal article" date="2024" name="Antonie Van Leeuwenhoek">
        <title>Roseihalotalea indica gen. nov., sp. nov., a halophilic Bacteroidetes from mesopelagic Southwest Indian Ocean with higher carbohydrate metabolic potential.</title>
        <authorList>
            <person name="Chen B."/>
            <person name="Zhang M."/>
            <person name="Lin D."/>
            <person name="Ye J."/>
            <person name="Tang K."/>
        </authorList>
    </citation>
    <scope>NUCLEOTIDE SEQUENCE</scope>
    <source>
        <strain evidence="5">TK19036</strain>
    </source>
</reference>
<dbReference type="PANTHER" id="PTHR43751:SF6">
    <property type="entry name" value="N-ACETYLGALACTOSAMINE-6-O-SULFATASE"/>
    <property type="match status" value="1"/>
</dbReference>
<feature type="signal peptide" evidence="3">
    <location>
        <begin position="1"/>
        <end position="19"/>
    </location>
</feature>
<dbReference type="PROSITE" id="PS00149">
    <property type="entry name" value="SULFATASE_2"/>
    <property type="match status" value="1"/>
</dbReference>
<evidence type="ECO:0000313" key="5">
    <source>
        <dbReference type="EMBL" id="WKN36092.1"/>
    </source>
</evidence>
<dbReference type="SUPFAM" id="SSF53649">
    <property type="entry name" value="Alkaline phosphatase-like"/>
    <property type="match status" value="1"/>
</dbReference>
<keyword evidence="3" id="KW-0732">Signal</keyword>
<dbReference type="InterPro" id="IPR017850">
    <property type="entry name" value="Alkaline_phosphatase_core_sf"/>
</dbReference>
<organism evidence="5">
    <name type="scientific">Roseihalotalea indica</name>
    <dbReference type="NCBI Taxonomy" id="2867963"/>
    <lineage>
        <taxon>Bacteria</taxon>
        <taxon>Pseudomonadati</taxon>
        <taxon>Bacteroidota</taxon>
        <taxon>Cytophagia</taxon>
        <taxon>Cytophagales</taxon>
        <taxon>Catalimonadaceae</taxon>
        <taxon>Roseihalotalea</taxon>
    </lineage>
</organism>
<evidence type="ECO:0000256" key="2">
    <source>
        <dbReference type="ARBA" id="ARBA00022801"/>
    </source>
</evidence>
<dbReference type="EMBL" id="CP120682">
    <property type="protein sequence ID" value="WKN36092.1"/>
    <property type="molecule type" value="Genomic_DNA"/>
</dbReference>
<dbReference type="InterPro" id="IPR000917">
    <property type="entry name" value="Sulfatase_N"/>
</dbReference>
<protein>
    <submittedName>
        <fullName evidence="5">Arylsulfatase</fullName>
    </submittedName>
</protein>
<evidence type="ECO:0000256" key="3">
    <source>
        <dbReference type="SAM" id="SignalP"/>
    </source>
</evidence>
<dbReference type="AlphaFoldDB" id="A0AA49GKR4"/>
<dbReference type="Gene3D" id="3.40.720.10">
    <property type="entry name" value="Alkaline Phosphatase, subunit A"/>
    <property type="match status" value="1"/>
</dbReference>
<dbReference type="Pfam" id="PF00884">
    <property type="entry name" value="Sulfatase"/>
    <property type="match status" value="1"/>
</dbReference>
<keyword evidence="2" id="KW-0378">Hydrolase</keyword>
<dbReference type="InterPro" id="IPR024607">
    <property type="entry name" value="Sulfatase_CS"/>
</dbReference>
<feature type="domain" description="Sulfatase N-terminal" evidence="4">
    <location>
        <begin position="39"/>
        <end position="408"/>
    </location>
</feature>
<evidence type="ECO:0000259" key="4">
    <source>
        <dbReference type="Pfam" id="PF00884"/>
    </source>
</evidence>
<accession>A0AA49GKR4</accession>
<gene>
    <name evidence="5" type="ORF">K4G66_27375</name>
</gene>
<dbReference type="PANTHER" id="PTHR43751">
    <property type="entry name" value="SULFATASE"/>
    <property type="match status" value="1"/>
</dbReference>
<reference evidence="5" key="1">
    <citation type="journal article" date="2023" name="Comput. Struct. Biotechnol. J.">
        <title>Discovery of a novel marine Bacteroidetes with a rich repertoire of carbohydrate-active enzymes.</title>
        <authorList>
            <person name="Chen B."/>
            <person name="Liu G."/>
            <person name="Chen Q."/>
            <person name="Wang H."/>
            <person name="Liu L."/>
            <person name="Tang K."/>
        </authorList>
    </citation>
    <scope>NUCLEOTIDE SEQUENCE</scope>
    <source>
        <strain evidence="5">TK19036</strain>
    </source>
</reference>
<dbReference type="InterPro" id="IPR052701">
    <property type="entry name" value="GAG_Ulvan_Degrading_Sulfatases"/>
</dbReference>
<comment type="similarity">
    <text evidence="1">Belongs to the sulfatase family.</text>
</comment>
<dbReference type="GO" id="GO:0016787">
    <property type="term" value="F:hydrolase activity"/>
    <property type="evidence" value="ECO:0007669"/>
    <property type="project" value="UniProtKB-KW"/>
</dbReference>